<name>A0ABQ0GC53_9PEZI</name>
<keyword evidence="3" id="KW-1185">Reference proteome</keyword>
<evidence type="ECO:0000313" key="2">
    <source>
        <dbReference type="EMBL" id="GAB1315336.1"/>
    </source>
</evidence>
<comment type="caution">
    <text evidence="2">The sequence shown here is derived from an EMBL/GenBank/DDBJ whole genome shotgun (WGS) entry which is preliminary data.</text>
</comment>
<accession>A0ABQ0GC53</accession>
<keyword evidence="1" id="KW-0472">Membrane</keyword>
<dbReference type="Proteomes" id="UP001628179">
    <property type="component" value="Unassembled WGS sequence"/>
</dbReference>
<feature type="transmembrane region" description="Helical" evidence="1">
    <location>
        <begin position="60"/>
        <end position="84"/>
    </location>
</feature>
<evidence type="ECO:0008006" key="4">
    <source>
        <dbReference type="Google" id="ProtNLM"/>
    </source>
</evidence>
<dbReference type="RefSeq" id="XP_070917067.1">
    <property type="nucleotide sequence ID" value="XM_071060966.1"/>
</dbReference>
<keyword evidence="1" id="KW-0812">Transmembrane</keyword>
<gene>
    <name evidence="2" type="ORF">MFIFM68171_05546</name>
</gene>
<dbReference type="GeneID" id="98176289"/>
<reference evidence="2 3" key="1">
    <citation type="submission" date="2024-09" db="EMBL/GenBank/DDBJ databases">
        <title>Itraconazole resistance in Madurella fahalii resulting from another homologue of gene encoding cytochrome P450 14-alpha sterol demethylase (CYP51).</title>
        <authorList>
            <person name="Yoshioka I."/>
            <person name="Fahal A.H."/>
            <person name="Kaneko S."/>
            <person name="Yaguchi T."/>
        </authorList>
    </citation>
    <scope>NUCLEOTIDE SEQUENCE [LARGE SCALE GENOMIC DNA]</scope>
    <source>
        <strain evidence="2 3">IFM 68171</strain>
    </source>
</reference>
<evidence type="ECO:0000313" key="3">
    <source>
        <dbReference type="Proteomes" id="UP001628179"/>
    </source>
</evidence>
<organism evidence="2 3">
    <name type="scientific">Madurella fahalii</name>
    <dbReference type="NCBI Taxonomy" id="1157608"/>
    <lineage>
        <taxon>Eukaryota</taxon>
        <taxon>Fungi</taxon>
        <taxon>Dikarya</taxon>
        <taxon>Ascomycota</taxon>
        <taxon>Pezizomycotina</taxon>
        <taxon>Sordariomycetes</taxon>
        <taxon>Sordariomycetidae</taxon>
        <taxon>Sordariales</taxon>
        <taxon>Sordariales incertae sedis</taxon>
        <taxon>Madurella</taxon>
    </lineage>
</organism>
<dbReference type="EMBL" id="BAAFSV010000003">
    <property type="protein sequence ID" value="GAB1315336.1"/>
    <property type="molecule type" value="Genomic_DNA"/>
</dbReference>
<keyword evidence="1" id="KW-1133">Transmembrane helix</keyword>
<proteinExistence type="predicted"/>
<dbReference type="Gene3D" id="3.50.4.10">
    <property type="entry name" value="Hepatocyte Growth Factor"/>
    <property type="match status" value="1"/>
</dbReference>
<evidence type="ECO:0000256" key="1">
    <source>
        <dbReference type="SAM" id="Phobius"/>
    </source>
</evidence>
<protein>
    <recommendedName>
        <fullName evidence="4">Apple domain-containing protein</fullName>
    </recommendedName>
</protein>
<sequence>MDPYQTAQPQDQYYQLQDVPQEKVAPFQDQQRAYQPYPTDASGLDVTTSANTVLNVKRSIALGTLAVIVFLFLAVIGLSAGLGVSQRDLRQAKGDLETVQAIFSSAVAAGAATTVSHTPTPASVPPAASVTAVADVQCPRVNGTMYTARTGGKRFRRICGIDYGGEGEAADIGNVKTRSLDACIDACAAEPNCTGAGWGVIDGDSSATHSCWMKTNLTEFHRARPDWGFAVLVSEE</sequence>